<proteinExistence type="predicted"/>
<organism evidence="6">
    <name type="scientific">Naegleria gruberi</name>
    <name type="common">Amoeba</name>
    <dbReference type="NCBI Taxonomy" id="5762"/>
    <lineage>
        <taxon>Eukaryota</taxon>
        <taxon>Discoba</taxon>
        <taxon>Heterolobosea</taxon>
        <taxon>Tetramitia</taxon>
        <taxon>Eutetramitia</taxon>
        <taxon>Vahlkampfiidae</taxon>
        <taxon>Naegleria</taxon>
    </lineage>
</organism>
<feature type="region of interest" description="Disordered" evidence="3">
    <location>
        <begin position="1"/>
        <end position="71"/>
    </location>
</feature>
<dbReference type="InterPro" id="IPR036860">
    <property type="entry name" value="SH2_dom_sf"/>
</dbReference>
<evidence type="ECO:0000313" key="5">
    <source>
        <dbReference type="EMBL" id="EFC43447.1"/>
    </source>
</evidence>
<dbReference type="PANTHER" id="PTHR10155">
    <property type="entry name" value="PHOSPHATIDYLINOSITOL 3-KINASE REGULATORY SUBUNIT"/>
    <property type="match status" value="1"/>
</dbReference>
<feature type="compositionally biased region" description="Polar residues" evidence="3">
    <location>
        <begin position="1"/>
        <end position="13"/>
    </location>
</feature>
<dbReference type="GO" id="GO:0005509">
    <property type="term" value="F:calcium ion binding"/>
    <property type="evidence" value="ECO:0007669"/>
    <property type="project" value="InterPro"/>
</dbReference>
<dbReference type="GO" id="GO:0046854">
    <property type="term" value="P:phosphatidylinositol phosphate biosynthetic process"/>
    <property type="evidence" value="ECO:0007669"/>
    <property type="project" value="TreeGrafter"/>
</dbReference>
<feature type="compositionally biased region" description="Polar residues" evidence="3">
    <location>
        <begin position="578"/>
        <end position="591"/>
    </location>
</feature>
<dbReference type="InterPro" id="IPR000980">
    <property type="entry name" value="SH2"/>
</dbReference>
<dbReference type="SUPFAM" id="SSF55550">
    <property type="entry name" value="SH2 domain"/>
    <property type="match status" value="1"/>
</dbReference>
<keyword evidence="6" id="KW-1185">Reference proteome</keyword>
<dbReference type="Gene3D" id="3.30.505.10">
    <property type="entry name" value="SH2 domain"/>
    <property type="match status" value="1"/>
</dbReference>
<dbReference type="RefSeq" id="XP_002676191.1">
    <property type="nucleotide sequence ID" value="XM_002676145.1"/>
</dbReference>
<evidence type="ECO:0000313" key="6">
    <source>
        <dbReference type="Proteomes" id="UP000006671"/>
    </source>
</evidence>
<dbReference type="PANTHER" id="PTHR10155:SF0">
    <property type="entry name" value="SUPPRESSOR OF CYTOKINE SIGNALING AT 36E, ISOFORM D"/>
    <property type="match status" value="1"/>
</dbReference>
<dbReference type="EMBL" id="GG738873">
    <property type="protein sequence ID" value="EFC43447.1"/>
    <property type="molecule type" value="Genomic_DNA"/>
</dbReference>
<dbReference type="KEGG" id="ngr:NAEGRDRAFT_58280"/>
<dbReference type="InterPro" id="IPR014741">
    <property type="entry name" value="Adaptor_Cbl_EF_hand-like"/>
</dbReference>
<dbReference type="OMA" id="HFWGSIS"/>
<dbReference type="OrthoDB" id="3045089at2759"/>
<feature type="domain" description="SH2" evidence="4">
    <location>
        <begin position="389"/>
        <end position="487"/>
    </location>
</feature>
<feature type="compositionally biased region" description="Polar residues" evidence="3">
    <location>
        <begin position="555"/>
        <end position="571"/>
    </location>
</feature>
<dbReference type="Proteomes" id="UP000006671">
    <property type="component" value="Unassembled WGS sequence"/>
</dbReference>
<evidence type="ECO:0000259" key="4">
    <source>
        <dbReference type="PROSITE" id="PS50001"/>
    </source>
</evidence>
<gene>
    <name evidence="5" type="ORF">NAEGRDRAFT_58280</name>
</gene>
<dbReference type="InParanoid" id="D2VI37"/>
<dbReference type="VEuPathDB" id="AmoebaDB:NAEGRDRAFT_58280"/>
<dbReference type="Pfam" id="PF00017">
    <property type="entry name" value="SH2"/>
    <property type="match status" value="1"/>
</dbReference>
<accession>D2VI37</accession>
<feature type="compositionally biased region" description="Low complexity" evidence="3">
    <location>
        <begin position="594"/>
        <end position="646"/>
    </location>
</feature>
<dbReference type="GeneID" id="8853404"/>
<dbReference type="GO" id="GO:0046935">
    <property type="term" value="F:1-phosphatidylinositol-3-kinase regulator activity"/>
    <property type="evidence" value="ECO:0007669"/>
    <property type="project" value="TreeGrafter"/>
</dbReference>
<dbReference type="GO" id="GO:0005942">
    <property type="term" value="C:phosphatidylinositol 3-kinase complex"/>
    <property type="evidence" value="ECO:0007669"/>
    <property type="project" value="TreeGrafter"/>
</dbReference>
<dbReference type="CDD" id="cd00173">
    <property type="entry name" value="SH2"/>
    <property type="match status" value="1"/>
</dbReference>
<dbReference type="PROSITE" id="PS50001">
    <property type="entry name" value="SH2"/>
    <property type="match status" value="1"/>
</dbReference>
<dbReference type="AlphaFoldDB" id="D2VI37"/>
<keyword evidence="1 2" id="KW-0727">SH2 domain</keyword>
<dbReference type="Gene3D" id="1.10.238.10">
    <property type="entry name" value="EF-hand"/>
    <property type="match status" value="1"/>
</dbReference>
<feature type="region of interest" description="Disordered" evidence="3">
    <location>
        <begin position="546"/>
        <end position="659"/>
    </location>
</feature>
<protein>
    <submittedName>
        <fullName evidence="5">SH2 domain-containing protein</fullName>
    </submittedName>
</protein>
<sequence length="659" mass="72406">MGNEQSAPTSSVPAGTELATMPIRRNTTNYASTAGSSSITASSTNNNLLNNSTTSNNHDPNNNSNNQNNGNFLSLLTTSQTLIYGYANNASHQVDPFRSNVKQLADLIRPNALQLAPQEGFFHISVMLDEICKTHEDILNNYRKYLPLVEFALSGKTENNVLFGSGGGGSIFGATSSSASSSKEAFEKLLFSLKNHINNTRNAIEGLVAASESYERRSLKASNQSSHSQTASMVNLLPTSGITSFDWSTIANKKKYFQIKDEIEILLTYHLEELRGYKEIVEKANAKGDTEVNVATIISDEFAAEFWKTNCGANVFSIDKEAFIDLLDANFQGWSKRVKKTWVEEISELIDPTCDSVVSIVDFKTVLQWFGPFTISFFTPMDSFLAQKHFWGSISSMEAQHLLDSQEPGTFLIRFSEIEAGAFSISVVEQESDDNLGLSGGESTIFKQTSHFILRRKKEDQKFLFILCENDTEFKCETVDQLIKQYRLTFKYPFTDETQKLEVKQQEDELDFFNFMKSTAALSALDDDEENSNFVKFRGRIVDKSIAKQNEKVPPNSTKKTPTSATLSTPKPSGHNRVLSTASSSGNSSPVPNTPTTIAVASPTTTPSTTLPSDKNITTPQPAASSSSATVSSSANSTTSSSSTPSIDENNIALEEKKQ</sequence>
<evidence type="ECO:0000256" key="1">
    <source>
        <dbReference type="ARBA" id="ARBA00022999"/>
    </source>
</evidence>
<name>D2VI37_NAEGR</name>
<reference evidence="5 6" key="1">
    <citation type="journal article" date="2010" name="Cell">
        <title>The genome of Naegleria gruberi illuminates early eukaryotic versatility.</title>
        <authorList>
            <person name="Fritz-Laylin L.K."/>
            <person name="Prochnik S.E."/>
            <person name="Ginger M.L."/>
            <person name="Dacks J.B."/>
            <person name="Carpenter M.L."/>
            <person name="Field M.C."/>
            <person name="Kuo A."/>
            <person name="Paredez A."/>
            <person name="Chapman J."/>
            <person name="Pham J."/>
            <person name="Shu S."/>
            <person name="Neupane R."/>
            <person name="Cipriano M."/>
            <person name="Mancuso J."/>
            <person name="Tu H."/>
            <person name="Salamov A."/>
            <person name="Lindquist E."/>
            <person name="Shapiro H."/>
            <person name="Lucas S."/>
            <person name="Grigoriev I.V."/>
            <person name="Cande W.Z."/>
            <person name="Fulton C."/>
            <person name="Rokhsar D.S."/>
            <person name="Dawson S.C."/>
        </authorList>
    </citation>
    <scope>NUCLEOTIDE SEQUENCE [LARGE SCALE GENOMIC DNA]</scope>
    <source>
        <strain evidence="5 6">NEG-M</strain>
    </source>
</reference>
<evidence type="ECO:0000256" key="3">
    <source>
        <dbReference type="SAM" id="MobiDB-lite"/>
    </source>
</evidence>
<evidence type="ECO:0000256" key="2">
    <source>
        <dbReference type="PROSITE-ProRule" id="PRU00191"/>
    </source>
</evidence>
<feature type="compositionally biased region" description="Low complexity" evidence="3">
    <location>
        <begin position="31"/>
        <end position="71"/>
    </location>
</feature>
<dbReference type="Pfam" id="PF02761">
    <property type="entry name" value="Cbl_N2"/>
    <property type="match status" value="1"/>
</dbReference>
<dbReference type="SMART" id="SM00252">
    <property type="entry name" value="SH2"/>
    <property type="match status" value="1"/>
</dbReference>